<accession>Q5FI11</accession>
<dbReference type="InterPro" id="IPR001387">
    <property type="entry name" value="Cro/C1-type_HTH"/>
</dbReference>
<proteinExistence type="predicted"/>
<dbReference type="AlphaFoldDB" id="Q5FI11"/>
<dbReference type="GO" id="GO:0003677">
    <property type="term" value="F:DNA binding"/>
    <property type="evidence" value="ECO:0007669"/>
    <property type="project" value="InterPro"/>
</dbReference>
<dbReference type="Gene3D" id="1.10.260.40">
    <property type="entry name" value="lambda repressor-like DNA-binding domains"/>
    <property type="match status" value="1"/>
</dbReference>
<dbReference type="OrthoDB" id="2315239at2"/>
<organism evidence="3">
    <name type="scientific">Lactobacillus acidophilus (strain ATCC 700396 / NCK56 / N2 / NCFM)</name>
    <dbReference type="NCBI Taxonomy" id="272621"/>
    <lineage>
        <taxon>Bacteria</taxon>
        <taxon>Bacillati</taxon>
        <taxon>Bacillota</taxon>
        <taxon>Bacilli</taxon>
        <taxon>Lactobacillales</taxon>
        <taxon>Lactobacillaceae</taxon>
        <taxon>Lactobacillus</taxon>
    </lineage>
</organism>
<dbReference type="PROSITE" id="PS50943">
    <property type="entry name" value="HTH_CROC1"/>
    <property type="match status" value="1"/>
</dbReference>
<name>Q5FI11_LACAC</name>
<dbReference type="PATRIC" id="fig|272621.13.peg.1770"/>
<dbReference type="EMBL" id="CP000033">
    <property type="protein sequence ID" value="AAV43663.1"/>
    <property type="molecule type" value="Genomic_DNA"/>
</dbReference>
<evidence type="ECO:0000313" key="3">
    <source>
        <dbReference type="Proteomes" id="UP000006381"/>
    </source>
</evidence>
<evidence type="ECO:0000259" key="1">
    <source>
        <dbReference type="PROSITE" id="PS50943"/>
    </source>
</evidence>
<dbReference type="CDD" id="cd00093">
    <property type="entry name" value="HTH_XRE"/>
    <property type="match status" value="1"/>
</dbReference>
<dbReference type="eggNOG" id="ENOG5030RS9">
    <property type="taxonomic scope" value="Bacteria"/>
</dbReference>
<keyword evidence="3" id="KW-1185">Reference proteome</keyword>
<dbReference type="RefSeq" id="WP_003549636.1">
    <property type="nucleotide sequence ID" value="NC_006814.3"/>
</dbReference>
<dbReference type="BioCyc" id="LACI272621:G1G49-1817-MONOMER"/>
<protein>
    <submittedName>
        <fullName evidence="2">Putative transcriptional regulator</fullName>
    </submittedName>
</protein>
<dbReference type="SMART" id="SM00530">
    <property type="entry name" value="HTH_XRE"/>
    <property type="match status" value="1"/>
</dbReference>
<dbReference type="GeneID" id="93291000"/>
<dbReference type="Proteomes" id="UP000006381">
    <property type="component" value="Chromosome"/>
</dbReference>
<reference evidence="2 3" key="1">
    <citation type="journal article" date="2005" name="Proc. Natl. Acad. Sci. U.S.A.">
        <title>Complete genome sequence of the probiotic lactic acid bacterium Lactobacillus acidophilus NCFM.</title>
        <authorList>
            <person name="Altermann E."/>
            <person name="Russell W.M."/>
            <person name="Azcarate-Peril M.A."/>
            <person name="Barrangou R."/>
            <person name="Buck B.L."/>
            <person name="McAuliffe O."/>
            <person name="Souther N."/>
            <person name="Dobson A."/>
            <person name="Duong T."/>
            <person name="Callanan M."/>
            <person name="Lick S."/>
            <person name="Hamrick A."/>
            <person name="Cano R."/>
            <person name="Klaenhammer T.R."/>
        </authorList>
    </citation>
    <scope>NUCLEOTIDE SEQUENCE [LARGE SCALE GENOMIC DNA]</scope>
    <source>
        <strain evidence="3">ATCC 700396 / NCK56 / N2 / NCFM</strain>
    </source>
</reference>
<gene>
    <name evidence="2" type="ordered locus">LBA1863</name>
</gene>
<dbReference type="PANTHER" id="PTHR37038">
    <property type="entry name" value="TRANSCRIPTIONAL REGULATOR-RELATED"/>
    <property type="match status" value="1"/>
</dbReference>
<sequence length="163" mass="19089">MKIGEALRQERLRLNLSQSQMAGDVLTKSFYSKVERNLCSIRANDLLSILSLHNIDYSYFFEKLKFENNDNELSETECNNLLHAAYYNNDWSKILKLQELIKQKDTSKFNLDSINAQIIVIKAAISNSLDKISDDEKDRIKRAIFETTNWTESSLRLFFNVYF</sequence>
<feature type="domain" description="HTH cro/C1-type" evidence="1">
    <location>
        <begin position="7"/>
        <end position="60"/>
    </location>
</feature>
<dbReference type="InterPro" id="IPR010982">
    <property type="entry name" value="Lambda_DNA-bd_dom_sf"/>
</dbReference>
<evidence type="ECO:0000313" key="2">
    <source>
        <dbReference type="EMBL" id="AAV43663.1"/>
    </source>
</evidence>
<dbReference type="HOGENOM" id="CLU_072045_9_1_9"/>
<dbReference type="SUPFAM" id="SSF47413">
    <property type="entry name" value="lambda repressor-like DNA-binding domains"/>
    <property type="match status" value="1"/>
</dbReference>
<dbReference type="KEGG" id="lac:LBA1863"/>
<dbReference type="STRING" id="272621.LBA1863"/>
<dbReference type="InterPro" id="IPR053163">
    <property type="entry name" value="HTH-type_regulator_Rgg"/>
</dbReference>